<sequence length="552" mass="65474">MNIKEEKIKLFLQFLRSKNYNKTFEKLQQQSQIQLDPQNLLKITQSIKSYNYTELEQILELYVDTQTKNQCMLLLLEQHYIKLIQTQNYQEAVLILRNQISKFCQDEHQKYLYGSMVFNQDLKLKGIQQLIDEIISLCFQQLDLFEPSRLITLIQQAKSNEILECKWHDHLEQDYQIQQKHSCIQEFKHVIRIKNVTFCAISDNGEYKALVISQSIILYQINQIGIIKEIEKLQDVHSKRITNLIFSPCSKYIGSSSEDYTVLIYNIINKKKYRLQDHNAIVKSFTFVLSDPQRKKQKNEYDIYSISTDGWLYEWNENERKGGLKIEEQLIDIHSHQIKELLIIVSQNKITLYQLYSKNQIIQTSTNNQININSQVNRQFEQLIVYVNDYSPQLYLYCIKTLQIIKILSVYSEKSIKSITYHFGWFNNHLIAAGTNSGKLIIWHIEKSEKPIEILQVSEQNKEITCLRFHPITHELIIYVQKKTKKQNSQLERQLLQENLIDLFSIPQDRPSLQRQQNGVTQILNYLQRIARSDTMNNREQLQEDESSDEDL</sequence>
<evidence type="ECO:0008006" key="6">
    <source>
        <dbReference type="Google" id="ProtNLM"/>
    </source>
</evidence>
<dbReference type="EMBL" id="CAJJDO010000007">
    <property type="protein sequence ID" value="CAD8138936.1"/>
    <property type="molecule type" value="Genomic_DNA"/>
</dbReference>
<dbReference type="Proteomes" id="UP000689195">
    <property type="component" value="Unassembled WGS sequence"/>
</dbReference>
<feature type="repeat" description="WD" evidence="3">
    <location>
        <begin position="234"/>
        <end position="275"/>
    </location>
</feature>
<dbReference type="InterPro" id="IPR006594">
    <property type="entry name" value="LisH"/>
</dbReference>
<keyword evidence="1 3" id="KW-0853">WD repeat</keyword>
<dbReference type="PROSITE" id="PS50082">
    <property type="entry name" value="WD_REPEATS_2"/>
    <property type="match status" value="1"/>
</dbReference>
<dbReference type="SMART" id="SM00320">
    <property type="entry name" value="WD40"/>
    <property type="match status" value="3"/>
</dbReference>
<protein>
    <recommendedName>
        <fullName evidence="6">LisH domain-containing protein</fullName>
    </recommendedName>
</protein>
<keyword evidence="5" id="KW-1185">Reference proteome</keyword>
<dbReference type="Pfam" id="PF00400">
    <property type="entry name" value="WD40"/>
    <property type="match status" value="1"/>
</dbReference>
<dbReference type="PROSITE" id="PS50896">
    <property type="entry name" value="LISH"/>
    <property type="match status" value="1"/>
</dbReference>
<dbReference type="PANTHER" id="PTHR22838">
    <property type="entry name" value="WD REPEAT PROTEIN 26-RELATED"/>
    <property type="match status" value="1"/>
</dbReference>
<accession>A0A8S1SGJ0</accession>
<name>A0A8S1SGJ0_9CILI</name>
<evidence type="ECO:0000256" key="2">
    <source>
        <dbReference type="ARBA" id="ARBA00022737"/>
    </source>
</evidence>
<evidence type="ECO:0000313" key="4">
    <source>
        <dbReference type="EMBL" id="CAD8138936.1"/>
    </source>
</evidence>
<keyword evidence="2" id="KW-0677">Repeat</keyword>
<proteinExistence type="predicted"/>
<organism evidence="4 5">
    <name type="scientific">Paramecium pentaurelia</name>
    <dbReference type="NCBI Taxonomy" id="43138"/>
    <lineage>
        <taxon>Eukaryota</taxon>
        <taxon>Sar</taxon>
        <taxon>Alveolata</taxon>
        <taxon>Ciliophora</taxon>
        <taxon>Intramacronucleata</taxon>
        <taxon>Oligohymenophorea</taxon>
        <taxon>Peniculida</taxon>
        <taxon>Parameciidae</taxon>
        <taxon>Paramecium</taxon>
    </lineage>
</organism>
<reference evidence="4" key="1">
    <citation type="submission" date="2021-01" db="EMBL/GenBank/DDBJ databases">
        <authorList>
            <consortium name="Genoscope - CEA"/>
            <person name="William W."/>
        </authorList>
    </citation>
    <scope>NUCLEOTIDE SEQUENCE</scope>
</reference>
<dbReference type="AlphaFoldDB" id="A0A8S1SGJ0"/>
<dbReference type="PANTHER" id="PTHR22838:SF0">
    <property type="entry name" value="WD REPEAT-CONTAINING PROTEIN 26"/>
    <property type="match status" value="1"/>
</dbReference>
<evidence type="ECO:0000256" key="3">
    <source>
        <dbReference type="PROSITE-ProRule" id="PRU00221"/>
    </source>
</evidence>
<dbReference type="OrthoDB" id="305168at2759"/>
<dbReference type="InterPro" id="IPR051350">
    <property type="entry name" value="WD_repeat-ST_regulator"/>
</dbReference>
<comment type="caution">
    <text evidence="4">The sequence shown here is derived from an EMBL/GenBank/DDBJ whole genome shotgun (WGS) entry which is preliminary data.</text>
</comment>
<evidence type="ECO:0000313" key="5">
    <source>
        <dbReference type="Proteomes" id="UP000689195"/>
    </source>
</evidence>
<gene>
    <name evidence="4" type="ORF">PPENT_87.1.T0070387</name>
</gene>
<evidence type="ECO:0000256" key="1">
    <source>
        <dbReference type="ARBA" id="ARBA00022574"/>
    </source>
</evidence>
<dbReference type="InterPro" id="IPR001680">
    <property type="entry name" value="WD40_rpt"/>
</dbReference>